<reference evidence="8" key="1">
    <citation type="submission" date="2017-09" db="EMBL/GenBank/DDBJ databases">
        <title>Depth-based differentiation of microbial function through sediment-hosted aquifers and enrichment of novel symbionts in the deep terrestrial subsurface.</title>
        <authorList>
            <person name="Probst A.J."/>
            <person name="Ladd B."/>
            <person name="Jarett J.K."/>
            <person name="Geller-Mcgrath D.E."/>
            <person name="Sieber C.M.K."/>
            <person name="Emerson J.B."/>
            <person name="Anantharaman K."/>
            <person name="Thomas B.C."/>
            <person name="Malmstrom R."/>
            <person name="Stieglmeier M."/>
            <person name="Klingl A."/>
            <person name="Woyke T."/>
            <person name="Ryan C.M."/>
            <person name="Banfield J.F."/>
        </authorList>
    </citation>
    <scope>NUCLEOTIDE SEQUENCE [LARGE SCALE GENOMIC DNA]</scope>
</reference>
<evidence type="ECO:0000256" key="3">
    <source>
        <dbReference type="ARBA" id="ARBA00022884"/>
    </source>
</evidence>
<keyword evidence="3 6" id="KW-0694">RNA-binding</keyword>
<dbReference type="GO" id="GO:0022627">
    <property type="term" value="C:cytosolic small ribosomal subunit"/>
    <property type="evidence" value="ECO:0007669"/>
    <property type="project" value="TreeGrafter"/>
</dbReference>
<dbReference type="GO" id="GO:0003735">
    <property type="term" value="F:structural constituent of ribosome"/>
    <property type="evidence" value="ECO:0007669"/>
    <property type="project" value="InterPro"/>
</dbReference>
<accession>A0A2M7Z7I3</accession>
<dbReference type="CDD" id="cd00364">
    <property type="entry name" value="Ribosomal_uS17"/>
    <property type="match status" value="1"/>
</dbReference>
<evidence type="ECO:0000256" key="6">
    <source>
        <dbReference type="HAMAP-Rule" id="MF_01345"/>
    </source>
</evidence>
<keyword evidence="5 6" id="KW-0687">Ribonucleoprotein</keyword>
<evidence type="ECO:0000313" key="7">
    <source>
        <dbReference type="EMBL" id="PJA90281.1"/>
    </source>
</evidence>
<comment type="subunit">
    <text evidence="6">Part of the 30S ribosomal subunit.</text>
</comment>
<evidence type="ECO:0000256" key="2">
    <source>
        <dbReference type="ARBA" id="ARBA00022730"/>
    </source>
</evidence>
<dbReference type="InterPro" id="IPR000266">
    <property type="entry name" value="Ribosomal_uS17"/>
</dbReference>
<comment type="similarity">
    <text evidence="1 6">Belongs to the universal ribosomal protein uS17 family.</text>
</comment>
<comment type="function">
    <text evidence="6">One of the primary rRNA binding proteins, it binds specifically to the 5'-end of 16S ribosomal RNA.</text>
</comment>
<dbReference type="Gene3D" id="2.40.50.140">
    <property type="entry name" value="Nucleic acid-binding proteins"/>
    <property type="match status" value="1"/>
</dbReference>
<dbReference type="PANTHER" id="PTHR10744">
    <property type="entry name" value="40S RIBOSOMAL PROTEIN S11 FAMILY MEMBER"/>
    <property type="match status" value="1"/>
</dbReference>
<dbReference type="AlphaFoldDB" id="A0A2M7Z7I3"/>
<dbReference type="PRINTS" id="PR00973">
    <property type="entry name" value="RIBOSOMALS17"/>
</dbReference>
<dbReference type="HAMAP" id="MF_01345_B">
    <property type="entry name" value="Ribosomal_uS17_B"/>
    <property type="match status" value="1"/>
</dbReference>
<dbReference type="EMBL" id="PFVJ01000016">
    <property type="protein sequence ID" value="PJA90281.1"/>
    <property type="molecule type" value="Genomic_DNA"/>
</dbReference>
<dbReference type="GO" id="GO:0006412">
    <property type="term" value="P:translation"/>
    <property type="evidence" value="ECO:0007669"/>
    <property type="project" value="UniProtKB-UniRule"/>
</dbReference>
<evidence type="ECO:0000256" key="1">
    <source>
        <dbReference type="ARBA" id="ARBA00010254"/>
    </source>
</evidence>
<dbReference type="NCBIfam" id="NF004123">
    <property type="entry name" value="PRK05610.1"/>
    <property type="match status" value="1"/>
</dbReference>
<comment type="caution">
    <text evidence="7">The sequence shown here is derived from an EMBL/GenBank/DDBJ whole genome shotgun (WGS) entry which is preliminary data.</text>
</comment>
<keyword evidence="2 6" id="KW-0699">rRNA-binding</keyword>
<name>A0A2M7Z7I3_9BACT</name>
<proteinExistence type="inferred from homology"/>
<evidence type="ECO:0000256" key="4">
    <source>
        <dbReference type="ARBA" id="ARBA00022980"/>
    </source>
</evidence>
<gene>
    <name evidence="6" type="primary">rpsQ</name>
    <name evidence="7" type="ORF">CO137_00685</name>
</gene>
<dbReference type="Proteomes" id="UP000230843">
    <property type="component" value="Unassembled WGS sequence"/>
</dbReference>
<dbReference type="InterPro" id="IPR012340">
    <property type="entry name" value="NA-bd_OB-fold"/>
</dbReference>
<keyword evidence="4 6" id="KW-0689">Ribosomal protein</keyword>
<dbReference type="InterPro" id="IPR019984">
    <property type="entry name" value="Ribosomal_uS17_bact/chlr"/>
</dbReference>
<organism evidence="7 8">
    <name type="scientific">Candidatus Magasanikbacteria bacterium CG_4_9_14_3_um_filter_32_9</name>
    <dbReference type="NCBI Taxonomy" id="1974644"/>
    <lineage>
        <taxon>Bacteria</taxon>
        <taxon>Candidatus Magasanikiibacteriota</taxon>
    </lineage>
</organism>
<dbReference type="PANTHER" id="PTHR10744:SF1">
    <property type="entry name" value="SMALL RIBOSOMAL SUBUNIT PROTEIN US17M"/>
    <property type="match status" value="1"/>
</dbReference>
<evidence type="ECO:0000313" key="8">
    <source>
        <dbReference type="Proteomes" id="UP000230843"/>
    </source>
</evidence>
<evidence type="ECO:0000256" key="5">
    <source>
        <dbReference type="ARBA" id="ARBA00023274"/>
    </source>
</evidence>
<dbReference type="SUPFAM" id="SSF50249">
    <property type="entry name" value="Nucleic acid-binding proteins"/>
    <property type="match status" value="1"/>
</dbReference>
<protein>
    <recommendedName>
        <fullName evidence="6">Small ribosomal subunit protein uS17</fullName>
    </recommendedName>
</protein>
<dbReference type="GO" id="GO:0019843">
    <property type="term" value="F:rRNA binding"/>
    <property type="evidence" value="ECO:0007669"/>
    <property type="project" value="UniProtKB-UniRule"/>
</dbReference>
<sequence>MNNDNSTIKEVNKKRQLQGVVVNAKDKTINVEVISIKTLPKYKKQYKSSKKYQVHDEKELAKVGEKVTFEECRPMSKTKRWRIVNIVE</sequence>
<dbReference type="Pfam" id="PF00366">
    <property type="entry name" value="Ribosomal_S17"/>
    <property type="match status" value="1"/>
</dbReference>